<feature type="transmembrane region" description="Helical" evidence="6">
    <location>
        <begin position="198"/>
        <end position="218"/>
    </location>
</feature>
<dbReference type="Proteomes" id="UP000077154">
    <property type="component" value="Unassembled WGS sequence"/>
</dbReference>
<name>A0A177ACG8_9PEZI</name>
<sequence length="339" mass="38635">MRDFIPPIPFLAKAITPFAEYIGATTLPLHIHEVVVSYLAYTFINKKVAPAVSTWLFPQKYPALSAEKKFNWNVHVVSLCQSLLVNSTALYVILTDDERNNMTWQERVWGYTGASGMIQGLATGYFLWDLVITIQNVKMFGLGMLAHAVSALTVFSFGFRPFVNYYASTFIIYELSSPFLNFHWFFDKLNLTGSRRQLVNGILLLATFFGCRLCWGTYQSLRVYQDMWMALHHTPGDTFGKVESPIHDEIMKYTKEEFLPLWLAVTYLGSNLVLNALNFYWFAKMIDALRKRFVPAEKANSKPKLAMTGANGTVKIEADETIVRRRNVPLPEADIVPIP</sequence>
<dbReference type="RefSeq" id="XP_024324406.1">
    <property type="nucleotide sequence ID" value="XM_024467937.1"/>
</dbReference>
<feature type="transmembrane region" description="Helical" evidence="6">
    <location>
        <begin position="165"/>
        <end position="186"/>
    </location>
</feature>
<feature type="transmembrane region" description="Helical" evidence="6">
    <location>
        <begin position="108"/>
        <end position="128"/>
    </location>
</feature>
<dbReference type="Pfam" id="PF03798">
    <property type="entry name" value="TRAM_LAG1_CLN8"/>
    <property type="match status" value="1"/>
</dbReference>
<proteinExistence type="predicted"/>
<evidence type="ECO:0000256" key="1">
    <source>
        <dbReference type="ARBA" id="ARBA00004141"/>
    </source>
</evidence>
<evidence type="ECO:0000259" key="7">
    <source>
        <dbReference type="PROSITE" id="PS50922"/>
    </source>
</evidence>
<dbReference type="PANTHER" id="PTHR13439:SF0">
    <property type="entry name" value="TOPOISOMERASE I DAMAGE AFFECTED PROTEIN 4"/>
    <property type="match status" value="1"/>
</dbReference>
<dbReference type="GO" id="GO:0055088">
    <property type="term" value="P:lipid homeostasis"/>
    <property type="evidence" value="ECO:0007669"/>
    <property type="project" value="TreeGrafter"/>
</dbReference>
<dbReference type="PANTHER" id="PTHR13439">
    <property type="entry name" value="CT120 PROTEIN"/>
    <property type="match status" value="1"/>
</dbReference>
<keyword evidence="3 6" id="KW-1133">Transmembrane helix</keyword>
<dbReference type="eggNOG" id="KOG4561">
    <property type="taxonomic scope" value="Eukaryota"/>
</dbReference>
<dbReference type="InterPro" id="IPR050846">
    <property type="entry name" value="TLCD"/>
</dbReference>
<feature type="transmembrane region" description="Helical" evidence="6">
    <location>
        <begin position="70"/>
        <end position="93"/>
    </location>
</feature>
<dbReference type="VEuPathDB" id="FungiDB:GMDG_05484"/>
<gene>
    <name evidence="8" type="ORF">VC83_04302</name>
</gene>
<dbReference type="GeneID" id="36287375"/>
<evidence type="ECO:0000313" key="8">
    <source>
        <dbReference type="EMBL" id="OAF59122.1"/>
    </source>
</evidence>
<dbReference type="GO" id="GO:0016020">
    <property type="term" value="C:membrane"/>
    <property type="evidence" value="ECO:0007669"/>
    <property type="project" value="UniProtKB-SubCell"/>
</dbReference>
<dbReference type="EMBL" id="KV441394">
    <property type="protein sequence ID" value="OAF59122.1"/>
    <property type="molecule type" value="Genomic_DNA"/>
</dbReference>
<feature type="domain" description="TLC" evidence="7">
    <location>
        <begin position="67"/>
        <end position="294"/>
    </location>
</feature>
<organism evidence="8">
    <name type="scientific">Pseudogymnoascus destructans</name>
    <dbReference type="NCBI Taxonomy" id="655981"/>
    <lineage>
        <taxon>Eukaryota</taxon>
        <taxon>Fungi</taxon>
        <taxon>Dikarya</taxon>
        <taxon>Ascomycota</taxon>
        <taxon>Pezizomycotina</taxon>
        <taxon>Leotiomycetes</taxon>
        <taxon>Thelebolales</taxon>
        <taxon>Thelebolaceae</taxon>
        <taxon>Pseudogymnoascus</taxon>
    </lineage>
</organism>
<accession>A0A177ACG8</accession>
<keyword evidence="4 5" id="KW-0472">Membrane</keyword>
<protein>
    <recommendedName>
        <fullName evidence="7">TLC domain-containing protein</fullName>
    </recommendedName>
</protein>
<dbReference type="OrthoDB" id="10266980at2759"/>
<feature type="transmembrane region" description="Helical" evidence="6">
    <location>
        <begin position="261"/>
        <end position="283"/>
    </location>
</feature>
<comment type="subcellular location">
    <subcellularLocation>
        <location evidence="1">Membrane</location>
        <topology evidence="1">Multi-pass membrane protein</topology>
    </subcellularLocation>
</comment>
<evidence type="ECO:0000256" key="4">
    <source>
        <dbReference type="ARBA" id="ARBA00023136"/>
    </source>
</evidence>
<evidence type="ECO:0000256" key="3">
    <source>
        <dbReference type="ARBA" id="ARBA00022989"/>
    </source>
</evidence>
<evidence type="ECO:0000256" key="6">
    <source>
        <dbReference type="SAM" id="Phobius"/>
    </source>
</evidence>
<dbReference type="SMART" id="SM00724">
    <property type="entry name" value="TLC"/>
    <property type="match status" value="1"/>
</dbReference>
<feature type="transmembrane region" description="Helical" evidence="6">
    <location>
        <begin position="140"/>
        <end position="159"/>
    </location>
</feature>
<dbReference type="PROSITE" id="PS50922">
    <property type="entry name" value="TLC"/>
    <property type="match status" value="1"/>
</dbReference>
<keyword evidence="2 5" id="KW-0812">Transmembrane</keyword>
<reference evidence="8" key="1">
    <citation type="submission" date="2016-03" db="EMBL/GenBank/DDBJ databases">
        <title>Updated assembly of Pseudogymnoascus destructans, the fungus causing white-nose syndrome of bats.</title>
        <authorList>
            <person name="Palmer J.M."/>
            <person name="Drees K.P."/>
            <person name="Foster J.T."/>
            <person name="Lindner D.L."/>
        </authorList>
    </citation>
    <scope>NUCLEOTIDE SEQUENCE [LARGE SCALE GENOMIC DNA]</scope>
    <source>
        <strain evidence="8">20631-21</strain>
    </source>
</reference>
<dbReference type="GO" id="GO:0005783">
    <property type="term" value="C:endoplasmic reticulum"/>
    <property type="evidence" value="ECO:0007669"/>
    <property type="project" value="TreeGrafter"/>
</dbReference>
<evidence type="ECO:0000256" key="5">
    <source>
        <dbReference type="PROSITE-ProRule" id="PRU00205"/>
    </source>
</evidence>
<dbReference type="InterPro" id="IPR006634">
    <property type="entry name" value="TLC-dom"/>
</dbReference>
<evidence type="ECO:0000256" key="2">
    <source>
        <dbReference type="ARBA" id="ARBA00022692"/>
    </source>
</evidence>
<dbReference type="AlphaFoldDB" id="A0A177ACG8"/>